<evidence type="ECO:0000313" key="4">
    <source>
        <dbReference type="EMBL" id="NDP48150.1"/>
    </source>
</evidence>
<keyword evidence="2" id="KW-0472">Membrane</keyword>
<dbReference type="PROSITE" id="PS51371">
    <property type="entry name" value="CBS"/>
    <property type="match status" value="2"/>
</dbReference>
<dbReference type="SMART" id="SM00116">
    <property type="entry name" value="CBS"/>
    <property type="match status" value="2"/>
</dbReference>
<gene>
    <name evidence="4" type="ORF">GZ085_07105</name>
</gene>
<keyword evidence="1" id="KW-0129">CBS domain</keyword>
<dbReference type="EMBL" id="JAAFGW010000086">
    <property type="protein sequence ID" value="NDP48150.1"/>
    <property type="molecule type" value="Genomic_DNA"/>
</dbReference>
<keyword evidence="2" id="KW-1133">Transmembrane helix</keyword>
<dbReference type="CDD" id="cd04600">
    <property type="entry name" value="CBS_pair_HPP_assoc"/>
    <property type="match status" value="1"/>
</dbReference>
<dbReference type="SUPFAM" id="SSF54631">
    <property type="entry name" value="CBS-domain pair"/>
    <property type="match status" value="1"/>
</dbReference>
<dbReference type="InterPro" id="IPR000644">
    <property type="entry name" value="CBS_dom"/>
</dbReference>
<accession>A0A7C9KYE0</accession>
<sequence length="404" mass="43811">MRSTFSLKKLQKLRPYLVSSTTPLSLGEQFRSSLAALAAILAVGYLSSLYMVGVGMVALVASMGASAVLLFATPHSPLAQPWPVVGGTLISVFIGITSASLIPDLWIAGAVAVALSILVMHLTHSLHPPGGAVALIVVLGGESIRAEGYGFMLAPVGLNLLLLLVAALLINNLLPGHRYPARPVSRIDRKHHHKDLTPLSRVGLNRDDLRDALRGLDIYLDISEDDLVQVYDRAGVHAFRRKMGNITCGDIMSRDLVTAEYGTELEEVWARLRFHRVKAIPVVDAFSHVIGIVTLVDFLKRANLKTYETFNDKLLKFIRRTPGTDATKPEVIGQIMATPVATVRTDMHIVELIPSLSDKGLHHIPVVDSSGRLVGMVTQSDLIAALYVGFAMKEEAVSPEEEVC</sequence>
<dbReference type="Proteomes" id="UP000483432">
    <property type="component" value="Unassembled WGS sequence"/>
</dbReference>
<evidence type="ECO:0000313" key="5">
    <source>
        <dbReference type="Proteomes" id="UP000483432"/>
    </source>
</evidence>
<feature type="transmembrane region" description="Helical" evidence="2">
    <location>
        <begin position="82"/>
        <end position="99"/>
    </location>
</feature>
<dbReference type="Pfam" id="PF04982">
    <property type="entry name" value="TM_HPP"/>
    <property type="match status" value="1"/>
</dbReference>
<dbReference type="PANTHER" id="PTHR33741">
    <property type="entry name" value="TRANSMEMBRANE PROTEIN DDB_G0269096-RELATED"/>
    <property type="match status" value="1"/>
</dbReference>
<evidence type="ECO:0000259" key="3">
    <source>
        <dbReference type="PROSITE" id="PS51371"/>
    </source>
</evidence>
<dbReference type="Gene3D" id="3.10.580.10">
    <property type="entry name" value="CBS-domain"/>
    <property type="match status" value="1"/>
</dbReference>
<dbReference type="Pfam" id="PF00571">
    <property type="entry name" value="CBS"/>
    <property type="match status" value="2"/>
</dbReference>
<reference evidence="4 5" key="1">
    <citation type="submission" date="2019-09" db="EMBL/GenBank/DDBJ databases">
        <title>H2 Metabolism Revealed by Metagenomic Analysis in Subglacial Sediment of East Antarctica.</title>
        <authorList>
            <person name="Yang Z."/>
            <person name="Zhang Y."/>
            <person name="Lv Y."/>
            <person name="Yan W."/>
            <person name="Xiao X."/>
            <person name="Sun B."/>
            <person name="Ma H."/>
        </authorList>
    </citation>
    <scope>NUCLEOTIDE SEQUENCE [LARGE SCALE GENOMIC DNA]</scope>
    <source>
        <strain evidence="4">Bin2_2</strain>
    </source>
</reference>
<protein>
    <submittedName>
        <fullName evidence="4">HPP family protein</fullName>
    </submittedName>
</protein>
<feature type="transmembrane region" description="Helical" evidence="2">
    <location>
        <begin position="105"/>
        <end position="123"/>
    </location>
</feature>
<dbReference type="InterPro" id="IPR058581">
    <property type="entry name" value="TM_HPP"/>
</dbReference>
<organism evidence="4 5">
    <name type="scientific">Sulfuriferula multivorans</name>
    <dbReference type="NCBI Taxonomy" id="1559896"/>
    <lineage>
        <taxon>Bacteria</taxon>
        <taxon>Pseudomonadati</taxon>
        <taxon>Pseudomonadota</taxon>
        <taxon>Betaproteobacteria</taxon>
        <taxon>Nitrosomonadales</taxon>
        <taxon>Sulfuricellaceae</taxon>
        <taxon>Sulfuriferula</taxon>
    </lineage>
</organism>
<feature type="transmembrane region" description="Helical" evidence="2">
    <location>
        <begin position="152"/>
        <end position="174"/>
    </location>
</feature>
<feature type="domain" description="CBS" evidence="3">
    <location>
        <begin position="252"/>
        <end position="313"/>
    </location>
</feature>
<comment type="caution">
    <text evidence="4">The sequence shown here is derived from an EMBL/GenBank/DDBJ whole genome shotgun (WGS) entry which is preliminary data.</text>
</comment>
<evidence type="ECO:0000256" key="1">
    <source>
        <dbReference type="PROSITE-ProRule" id="PRU00703"/>
    </source>
</evidence>
<feature type="transmembrane region" description="Helical" evidence="2">
    <location>
        <begin position="48"/>
        <end position="70"/>
    </location>
</feature>
<keyword evidence="2" id="KW-0812">Transmembrane</keyword>
<feature type="domain" description="CBS" evidence="3">
    <location>
        <begin position="336"/>
        <end position="392"/>
    </location>
</feature>
<dbReference type="InterPro" id="IPR046342">
    <property type="entry name" value="CBS_dom_sf"/>
</dbReference>
<proteinExistence type="predicted"/>
<dbReference type="AlphaFoldDB" id="A0A7C9KYE0"/>
<dbReference type="PANTHER" id="PTHR33741:SF5">
    <property type="entry name" value="TRANSMEMBRANE PROTEIN DDB_G0269096-RELATED"/>
    <property type="match status" value="1"/>
</dbReference>
<name>A0A7C9KYE0_9PROT</name>
<evidence type="ECO:0000256" key="2">
    <source>
        <dbReference type="SAM" id="Phobius"/>
    </source>
</evidence>
<dbReference type="InterPro" id="IPR007065">
    <property type="entry name" value="HPP"/>
</dbReference>